<evidence type="ECO:0000313" key="2">
    <source>
        <dbReference type="EMBL" id="KOH42535.1"/>
    </source>
</evidence>
<dbReference type="Pfam" id="PF17415">
    <property type="entry name" value="NigD_C"/>
    <property type="match status" value="1"/>
</dbReference>
<organism evidence="2 3">
    <name type="scientific">Sunxiuqinia dokdonensis</name>
    <dbReference type="NCBI Taxonomy" id="1409788"/>
    <lineage>
        <taxon>Bacteria</taxon>
        <taxon>Pseudomonadati</taxon>
        <taxon>Bacteroidota</taxon>
        <taxon>Bacteroidia</taxon>
        <taxon>Marinilabiliales</taxon>
        <taxon>Prolixibacteraceae</taxon>
        <taxon>Sunxiuqinia</taxon>
    </lineage>
</organism>
<reference evidence="3" key="1">
    <citation type="submission" date="2015-07" db="EMBL/GenBank/DDBJ databases">
        <title>Genome sequencing of Sunxiuqinia dokdonensis strain SK.</title>
        <authorList>
            <person name="Ahn S."/>
            <person name="Kim B.-C."/>
        </authorList>
    </citation>
    <scope>NUCLEOTIDE SEQUENCE [LARGE SCALE GENOMIC DNA]</scope>
    <source>
        <strain evidence="3">SK</strain>
    </source>
</reference>
<gene>
    <name evidence="2" type="ORF">NC99_46230</name>
</gene>
<sequence>MNKFSLILLLAFIWACTEKQEVPDLKIKTTGVSDYVDLNFSNADSLMNDPVKINTVKVEGDLLIVNLSYGGGCKVHTIDLARVHPWCGTPPLPPPSFEIRHNANNDFCEAWFTETLQFDISRLRESGESPVTFTFSATGYGDEHFQKELSYEFE</sequence>
<dbReference type="STRING" id="1409788.NC99_46230"/>
<dbReference type="Proteomes" id="UP000036958">
    <property type="component" value="Unassembled WGS sequence"/>
</dbReference>
<dbReference type="InterPro" id="IPR038143">
    <property type="entry name" value="NigD-like_C_dom_sf"/>
</dbReference>
<dbReference type="RefSeq" id="WP_053188937.1">
    <property type="nucleotide sequence ID" value="NZ_LGIA01000224.1"/>
</dbReference>
<dbReference type="AlphaFoldDB" id="A0A0L8V205"/>
<name>A0A0L8V205_9BACT</name>
<feature type="domain" description="NigD-like C-terminal" evidence="1">
    <location>
        <begin position="40"/>
        <end position="143"/>
    </location>
</feature>
<keyword evidence="3" id="KW-1185">Reference proteome</keyword>
<accession>A0A0L8V205</accession>
<evidence type="ECO:0000313" key="3">
    <source>
        <dbReference type="Proteomes" id="UP000036958"/>
    </source>
</evidence>
<dbReference type="EMBL" id="LGIA01000224">
    <property type="protein sequence ID" value="KOH42535.1"/>
    <property type="molecule type" value="Genomic_DNA"/>
</dbReference>
<comment type="caution">
    <text evidence="2">The sequence shown here is derived from an EMBL/GenBank/DDBJ whole genome shotgun (WGS) entry which is preliminary data.</text>
</comment>
<protein>
    <recommendedName>
        <fullName evidence="1">NigD-like C-terminal domain-containing protein</fullName>
    </recommendedName>
</protein>
<proteinExistence type="predicted"/>
<dbReference type="Gene3D" id="2.60.40.2370">
    <property type="entry name" value="NigD-like, C-terminal beta sandwich domain"/>
    <property type="match status" value="1"/>
</dbReference>
<dbReference type="OrthoDB" id="1118380at2"/>
<dbReference type="InterPro" id="IPR035376">
    <property type="entry name" value="NigD_C"/>
</dbReference>
<evidence type="ECO:0000259" key="1">
    <source>
        <dbReference type="Pfam" id="PF17415"/>
    </source>
</evidence>